<name>A0AAE0HWW4_9PEZI</name>
<reference evidence="3" key="2">
    <citation type="submission" date="2023-06" db="EMBL/GenBank/DDBJ databases">
        <authorList>
            <consortium name="Lawrence Berkeley National Laboratory"/>
            <person name="Haridas S."/>
            <person name="Hensen N."/>
            <person name="Bonometti L."/>
            <person name="Westerberg I."/>
            <person name="Brannstrom I.O."/>
            <person name="Guillou S."/>
            <person name="Cros-Aarteil S."/>
            <person name="Calhoun S."/>
            <person name="Kuo A."/>
            <person name="Mondo S."/>
            <person name="Pangilinan J."/>
            <person name="Riley R."/>
            <person name="Labutti K."/>
            <person name="Andreopoulos B."/>
            <person name="Lipzen A."/>
            <person name="Chen C."/>
            <person name="Yanf M."/>
            <person name="Daum C."/>
            <person name="Ng V."/>
            <person name="Clum A."/>
            <person name="Steindorff A."/>
            <person name="Ohm R."/>
            <person name="Martin F."/>
            <person name="Silar P."/>
            <person name="Natvig D."/>
            <person name="Lalanne C."/>
            <person name="Gautier V."/>
            <person name="Ament-Velasquez S.L."/>
            <person name="Kruys A."/>
            <person name="Hutchinson M.I."/>
            <person name="Powell A.J."/>
            <person name="Barry K."/>
            <person name="Miller A.N."/>
            <person name="Grigoriev I.V."/>
            <person name="Debuchy R."/>
            <person name="Gladieux P."/>
            <person name="Thoren M.H."/>
            <person name="Johannesson H."/>
        </authorList>
    </citation>
    <scope>NUCLEOTIDE SEQUENCE</scope>
    <source>
        <strain evidence="3">CBS 118394</strain>
    </source>
</reference>
<evidence type="ECO:0000256" key="1">
    <source>
        <dbReference type="SAM" id="MobiDB-lite"/>
    </source>
</evidence>
<feature type="transmembrane region" description="Helical" evidence="2">
    <location>
        <begin position="379"/>
        <end position="401"/>
    </location>
</feature>
<feature type="transmembrane region" description="Helical" evidence="2">
    <location>
        <begin position="137"/>
        <end position="156"/>
    </location>
</feature>
<feature type="region of interest" description="Disordered" evidence="1">
    <location>
        <begin position="237"/>
        <end position="274"/>
    </location>
</feature>
<evidence type="ECO:0000256" key="2">
    <source>
        <dbReference type="SAM" id="Phobius"/>
    </source>
</evidence>
<comment type="caution">
    <text evidence="3">The sequence shown here is derived from an EMBL/GenBank/DDBJ whole genome shotgun (WGS) entry which is preliminary data.</text>
</comment>
<keyword evidence="4" id="KW-1185">Reference proteome</keyword>
<dbReference type="AlphaFoldDB" id="A0AAE0HWW4"/>
<feature type="compositionally biased region" description="Low complexity" evidence="1">
    <location>
        <begin position="265"/>
        <end position="274"/>
    </location>
</feature>
<evidence type="ECO:0000313" key="3">
    <source>
        <dbReference type="EMBL" id="KAK3314349.1"/>
    </source>
</evidence>
<feature type="transmembrane region" description="Helical" evidence="2">
    <location>
        <begin position="413"/>
        <end position="437"/>
    </location>
</feature>
<gene>
    <name evidence="3" type="ORF">B0H66DRAFT_376669</name>
</gene>
<feature type="region of interest" description="Disordered" evidence="1">
    <location>
        <begin position="9"/>
        <end position="41"/>
    </location>
</feature>
<sequence length="474" mass="53747">MAIVIVWEEPEPEVHGSGGGSSKPSAFDLTPKAPAGQRSDQPNFNLYLGANTGSYNFTSANGTVILPPIPIEWIVAPTNVTLTDGQCPSRTQNLGLFGVTNAVVLALVLVFGCRPLVRLLTGGILGSPGRWSPYWTWVLSFGMQVCSNVIVSRMIVTTPGYEHLSMLNVFALYSSRPRVNQFWTGLLRLWVGPITLRGRMMLKEKVKPVKKERSWRLMKPGTWILRETTVGWRDRITGKKKEEGEEKEKGGVVAADDTQDDNKNTKMPAKPTTTTAPRYQYDEYLEWRKRWVDDPLEQYKSEPRANAARAIRTGEEFVTRAQREREEKQASEQEEWIYTDSYVSTSVGEFFVQLLSAIFIGITWHRFPNEPIKDHMKHWLNLMMAAPAMSLLGWVVIPVWFKRGRAVTESKCLDFMLMLVWFVVPGFLTYGVAWKYWDEFLMLPGSLWCPPKFAEQAAVWSSFSALSSFLGTIL</sequence>
<dbReference type="Proteomes" id="UP001283341">
    <property type="component" value="Unassembled WGS sequence"/>
</dbReference>
<feature type="compositionally biased region" description="Basic and acidic residues" evidence="1">
    <location>
        <begin position="237"/>
        <end position="250"/>
    </location>
</feature>
<feature type="transmembrane region" description="Helical" evidence="2">
    <location>
        <begin position="350"/>
        <end position="367"/>
    </location>
</feature>
<dbReference type="EMBL" id="JAUEDM010000007">
    <property type="protein sequence ID" value="KAK3314349.1"/>
    <property type="molecule type" value="Genomic_DNA"/>
</dbReference>
<accession>A0AAE0HWW4</accession>
<feature type="transmembrane region" description="Helical" evidence="2">
    <location>
        <begin position="94"/>
        <end position="117"/>
    </location>
</feature>
<keyword evidence="2" id="KW-0812">Transmembrane</keyword>
<reference evidence="3" key="1">
    <citation type="journal article" date="2023" name="Mol. Phylogenet. Evol.">
        <title>Genome-scale phylogeny and comparative genomics of the fungal order Sordariales.</title>
        <authorList>
            <person name="Hensen N."/>
            <person name="Bonometti L."/>
            <person name="Westerberg I."/>
            <person name="Brannstrom I.O."/>
            <person name="Guillou S."/>
            <person name="Cros-Aarteil S."/>
            <person name="Calhoun S."/>
            <person name="Haridas S."/>
            <person name="Kuo A."/>
            <person name="Mondo S."/>
            <person name="Pangilinan J."/>
            <person name="Riley R."/>
            <person name="LaButti K."/>
            <person name="Andreopoulos B."/>
            <person name="Lipzen A."/>
            <person name="Chen C."/>
            <person name="Yan M."/>
            <person name="Daum C."/>
            <person name="Ng V."/>
            <person name="Clum A."/>
            <person name="Steindorff A."/>
            <person name="Ohm R.A."/>
            <person name="Martin F."/>
            <person name="Silar P."/>
            <person name="Natvig D.O."/>
            <person name="Lalanne C."/>
            <person name="Gautier V."/>
            <person name="Ament-Velasquez S.L."/>
            <person name="Kruys A."/>
            <person name="Hutchinson M.I."/>
            <person name="Powell A.J."/>
            <person name="Barry K."/>
            <person name="Miller A.N."/>
            <person name="Grigoriev I.V."/>
            <person name="Debuchy R."/>
            <person name="Gladieux P."/>
            <person name="Hiltunen Thoren M."/>
            <person name="Johannesson H."/>
        </authorList>
    </citation>
    <scope>NUCLEOTIDE SEQUENCE</scope>
    <source>
        <strain evidence="3">CBS 118394</strain>
    </source>
</reference>
<keyword evidence="2" id="KW-0472">Membrane</keyword>
<keyword evidence="2" id="KW-1133">Transmembrane helix</keyword>
<protein>
    <submittedName>
        <fullName evidence="3">Uncharacterized protein</fullName>
    </submittedName>
</protein>
<evidence type="ECO:0000313" key="4">
    <source>
        <dbReference type="Proteomes" id="UP001283341"/>
    </source>
</evidence>
<organism evidence="3 4">
    <name type="scientific">Apodospora peruviana</name>
    <dbReference type="NCBI Taxonomy" id="516989"/>
    <lineage>
        <taxon>Eukaryota</taxon>
        <taxon>Fungi</taxon>
        <taxon>Dikarya</taxon>
        <taxon>Ascomycota</taxon>
        <taxon>Pezizomycotina</taxon>
        <taxon>Sordariomycetes</taxon>
        <taxon>Sordariomycetidae</taxon>
        <taxon>Sordariales</taxon>
        <taxon>Lasiosphaeriaceae</taxon>
        <taxon>Apodospora</taxon>
    </lineage>
</organism>
<proteinExistence type="predicted"/>